<dbReference type="EC" id="5.1.2.7" evidence="1"/>
<proteinExistence type="inferred from homology"/>
<dbReference type="KEGG" id="fmr:Fuma_01251"/>
<dbReference type="HAMAP" id="MF_02243">
    <property type="entry name" value="UxaE"/>
    <property type="match status" value="1"/>
</dbReference>
<comment type="similarity">
    <text evidence="1">Belongs to the UxaE family.</text>
</comment>
<accession>A0A1P8WC68</accession>
<dbReference type="GO" id="GO:0046872">
    <property type="term" value="F:metal ion binding"/>
    <property type="evidence" value="ECO:0007669"/>
    <property type="project" value="UniProtKB-UniRule"/>
</dbReference>
<feature type="binding site" evidence="1">
    <location>
        <position position="233"/>
    </location>
    <ligand>
        <name>a divalent metal cation</name>
        <dbReference type="ChEBI" id="CHEBI:60240"/>
    </ligand>
</feature>
<gene>
    <name evidence="1" type="primary">uxaE</name>
    <name evidence="2" type="ORF">Fuma_01251</name>
</gene>
<dbReference type="Proteomes" id="UP000187735">
    <property type="component" value="Chromosome"/>
</dbReference>
<comment type="catalytic activity">
    <reaction evidence="1">
        <text>keto-D-tagaturonate = keto-D-fructuronate</text>
        <dbReference type="Rhea" id="RHEA:51656"/>
        <dbReference type="ChEBI" id="CHEBI:17886"/>
        <dbReference type="ChEBI" id="CHEBI:59881"/>
        <dbReference type="EC" id="5.1.2.7"/>
    </reaction>
</comment>
<keyword evidence="1" id="KW-0479">Metal-binding</keyword>
<sequence>MSCVPLGLAPSFGFGDRIGLATPGHVESMNRAGSGIEPIYPQQSIREMTRTQRTAQQVMDDALNGAKAAGWKGKIGADADHLKTPDDVDVTAAVGFTFFTIDPSDDVDQAADDYDEATVRSKFESVKDFAGWYDSYVGKSVGLATGTKIELTEAACMRAAVKYGKAIARALSMGDYIKKVHEDAGKDYEIELSVDETEQPTTLAEHYIIADQCLKGGMKLVSLAPRFIGDLEKGVDYKGDLTALEASLGEHAAVATLLGGYKLSLHSGSDKVSMYSLLSKQTKGQFHVKTAGTSYLEALRVVARHDEALFRQIIDFGRAHYDVDKATYHVSATLASAPAPADVSDVLELEREYLELWSEVPEGKGFTKPGRQILHCTFGSTLTDPTLGPAVRSVLESHPDTYTEVLADHFERHLRALQAGM</sequence>
<dbReference type="EMBL" id="CP017641">
    <property type="protein sequence ID" value="APZ91660.1"/>
    <property type="molecule type" value="Genomic_DNA"/>
</dbReference>
<dbReference type="Pfam" id="PF16257">
    <property type="entry name" value="UxaE"/>
    <property type="match status" value="1"/>
</dbReference>
<evidence type="ECO:0000313" key="2">
    <source>
        <dbReference type="EMBL" id="APZ91660.1"/>
    </source>
</evidence>
<feature type="active site" description="Proton acceptor" evidence="1">
    <location>
        <position position="80"/>
    </location>
</feature>
<name>A0A1P8WC68_9PLAN</name>
<dbReference type="OrthoDB" id="9797992at2"/>
<dbReference type="GO" id="GO:0016856">
    <property type="term" value="F:racemase and epimerase activity, acting on hydroxy acids and derivatives"/>
    <property type="evidence" value="ECO:0007669"/>
    <property type="project" value="UniProtKB-UniRule"/>
</dbReference>
<comment type="function">
    <text evidence="1">Catalyzes the epimerization of D-tagaturonate (D-TagA) to D-fructuronate (D-FruA).</text>
</comment>
<dbReference type="RefSeq" id="WP_077023386.1">
    <property type="nucleotide sequence ID" value="NZ_CP017641.1"/>
</dbReference>
<organism evidence="2 3">
    <name type="scientific">Fuerstiella marisgermanici</name>
    <dbReference type="NCBI Taxonomy" id="1891926"/>
    <lineage>
        <taxon>Bacteria</taxon>
        <taxon>Pseudomonadati</taxon>
        <taxon>Planctomycetota</taxon>
        <taxon>Planctomycetia</taxon>
        <taxon>Planctomycetales</taxon>
        <taxon>Planctomycetaceae</taxon>
        <taxon>Fuerstiella</taxon>
    </lineage>
</organism>
<reference evidence="2 3" key="1">
    <citation type="journal article" date="2016" name="Front. Microbiol.">
        <title>Fuerstia marisgermanicae gen. nov., sp. nov., an Unusual Member of the Phylum Planctomycetes from the German Wadden Sea.</title>
        <authorList>
            <person name="Kohn T."/>
            <person name="Heuer A."/>
            <person name="Jogler M."/>
            <person name="Vollmers J."/>
            <person name="Boedeker C."/>
            <person name="Bunk B."/>
            <person name="Rast P."/>
            <person name="Borchert D."/>
            <person name="Glockner I."/>
            <person name="Freese H.M."/>
            <person name="Klenk H.P."/>
            <person name="Overmann J."/>
            <person name="Kaster A.K."/>
            <person name="Rohde M."/>
            <person name="Wiegand S."/>
            <person name="Jogler C."/>
        </authorList>
    </citation>
    <scope>NUCLEOTIDE SEQUENCE [LARGE SCALE GENOMIC DNA]</scope>
    <source>
        <strain evidence="2 3">NH11</strain>
    </source>
</reference>
<keyword evidence="1" id="KW-0413">Isomerase</keyword>
<feature type="active site" description="Proton donor" evidence="1">
    <location>
        <position position="191"/>
    </location>
</feature>
<dbReference type="AlphaFoldDB" id="A0A1P8WC68"/>
<protein>
    <recommendedName>
        <fullName evidence="1">Tagaturonate/fructuronate epimerase</fullName>
        <shortName evidence="1">D-TagA/D-FruA epimerase</shortName>
        <ecNumber evidence="1">5.1.2.7</ecNumber>
    </recommendedName>
</protein>
<feature type="binding site" evidence="1">
    <location>
        <position position="266"/>
    </location>
    <ligand>
        <name>a divalent metal cation</name>
        <dbReference type="ChEBI" id="CHEBI:60240"/>
    </ligand>
</feature>
<evidence type="ECO:0000313" key="3">
    <source>
        <dbReference type="Proteomes" id="UP000187735"/>
    </source>
</evidence>
<dbReference type="STRING" id="1891926.Fuma_01251"/>
<comment type="cofactor">
    <cofactor evidence="1">
        <name>a divalent metal cation</name>
        <dbReference type="ChEBI" id="CHEBI:60240"/>
    </cofactor>
</comment>
<feature type="binding site" evidence="1">
    <location>
        <position position="81"/>
    </location>
    <ligand>
        <name>a divalent metal cation</name>
        <dbReference type="ChEBI" id="CHEBI:60240"/>
    </ligand>
</feature>
<keyword evidence="3" id="KW-1185">Reference proteome</keyword>
<dbReference type="InterPro" id="IPR032586">
    <property type="entry name" value="UxaE"/>
</dbReference>
<evidence type="ECO:0000256" key="1">
    <source>
        <dbReference type="HAMAP-Rule" id="MF_02243"/>
    </source>
</evidence>